<evidence type="ECO:0008006" key="3">
    <source>
        <dbReference type="Google" id="ProtNLM"/>
    </source>
</evidence>
<comment type="caution">
    <text evidence="1">The sequence shown here is derived from an EMBL/GenBank/DDBJ whole genome shotgun (WGS) entry which is preliminary data.</text>
</comment>
<dbReference type="AlphaFoldDB" id="A0A7W8YBR0"/>
<evidence type="ECO:0000313" key="1">
    <source>
        <dbReference type="EMBL" id="MBB5598613.1"/>
    </source>
</evidence>
<dbReference type="EMBL" id="JACHBL010000001">
    <property type="protein sequence ID" value="MBB5598613.1"/>
    <property type="molecule type" value="Genomic_DNA"/>
</dbReference>
<protein>
    <recommendedName>
        <fullName evidence="3">DUF559 domain-containing protein</fullName>
    </recommendedName>
</protein>
<sequence>MLAQGQPIPCRRRAFEEAIAFATLANESVGESLSHALIHKLGFEAPQLQVPMQLPSGRFVRPDYFWPNVRVVGEFDGAHKYTKSMQVSGKEPSRVVYEEKLREDGIRSLGHRVCRWTWADLMNPERLARILSNAGVPRSSGVRRFGD</sequence>
<name>A0A7W8YBR0_9MICC</name>
<proteinExistence type="predicted"/>
<dbReference type="RefSeq" id="WP_183642567.1">
    <property type="nucleotide sequence ID" value="NZ_JACHBL010000001.1"/>
</dbReference>
<reference evidence="1 2" key="1">
    <citation type="submission" date="2020-08" db="EMBL/GenBank/DDBJ databases">
        <title>Sequencing the genomes of 1000 actinobacteria strains.</title>
        <authorList>
            <person name="Klenk H.-P."/>
        </authorList>
    </citation>
    <scope>NUCLEOTIDE SEQUENCE [LARGE SCALE GENOMIC DNA]</scope>
    <source>
        <strain evidence="1 2">DSM 23694</strain>
    </source>
</reference>
<accession>A0A7W8YBR0</accession>
<gene>
    <name evidence="1" type="ORF">BKA12_001693</name>
</gene>
<evidence type="ECO:0000313" key="2">
    <source>
        <dbReference type="Proteomes" id="UP000523863"/>
    </source>
</evidence>
<organism evidence="1 2">
    <name type="scientific">Neomicrococcus lactis</name>
    <dbReference type="NCBI Taxonomy" id="732241"/>
    <lineage>
        <taxon>Bacteria</taxon>
        <taxon>Bacillati</taxon>
        <taxon>Actinomycetota</taxon>
        <taxon>Actinomycetes</taxon>
        <taxon>Micrococcales</taxon>
        <taxon>Micrococcaceae</taxon>
        <taxon>Neomicrococcus</taxon>
    </lineage>
</organism>
<keyword evidence="2" id="KW-1185">Reference proteome</keyword>
<dbReference type="Proteomes" id="UP000523863">
    <property type="component" value="Unassembled WGS sequence"/>
</dbReference>